<dbReference type="EMBL" id="FQZQ01000044">
    <property type="protein sequence ID" value="SHK59669.1"/>
    <property type="molecule type" value="Genomic_DNA"/>
</dbReference>
<evidence type="ECO:0000313" key="4">
    <source>
        <dbReference type="Proteomes" id="UP000183982"/>
    </source>
</evidence>
<evidence type="ECO:0000313" key="3">
    <source>
        <dbReference type="EMBL" id="SHK59669.1"/>
    </source>
</evidence>
<dbReference type="PANTHER" id="PTHR43540:SF1">
    <property type="entry name" value="ISOCHORISMATASE HYDROLASE"/>
    <property type="match status" value="1"/>
</dbReference>
<dbReference type="OrthoDB" id="9794942at2"/>
<proteinExistence type="predicted"/>
<dbReference type="RefSeq" id="WP_073257162.1">
    <property type="nucleotide sequence ID" value="NZ_FQZQ01000044.1"/>
</dbReference>
<dbReference type="Gene3D" id="3.40.50.850">
    <property type="entry name" value="Isochorismatase-like"/>
    <property type="match status" value="1"/>
</dbReference>
<dbReference type="Pfam" id="PF00857">
    <property type="entry name" value="Isochorismatase"/>
    <property type="match status" value="1"/>
</dbReference>
<dbReference type="Proteomes" id="UP000183982">
    <property type="component" value="Unassembled WGS sequence"/>
</dbReference>
<dbReference type="SUPFAM" id="SSF52499">
    <property type="entry name" value="Isochorismatase-like hydrolases"/>
    <property type="match status" value="1"/>
</dbReference>
<dbReference type="PANTHER" id="PTHR43540">
    <property type="entry name" value="PEROXYUREIDOACRYLATE/UREIDOACRYLATE AMIDOHYDROLASE-RELATED"/>
    <property type="match status" value="1"/>
</dbReference>
<accession>A0A1M6TRZ5</accession>
<dbReference type="AlphaFoldDB" id="A0A1M6TRZ5"/>
<organism evidence="3 4">
    <name type="scientific">Shimia gijangensis</name>
    <dbReference type="NCBI Taxonomy" id="1470563"/>
    <lineage>
        <taxon>Bacteria</taxon>
        <taxon>Pseudomonadati</taxon>
        <taxon>Pseudomonadota</taxon>
        <taxon>Alphaproteobacteria</taxon>
        <taxon>Rhodobacterales</taxon>
        <taxon>Roseobacteraceae</taxon>
    </lineage>
</organism>
<sequence length="188" mass="19937">MHPALLLIDIETAFRDLTFWGARNNPDAEDKAGRLLTQWRKAGAPVVHIRHVSTNPGSPLAAGKGGTDFMPQVAPLPGETVFEKSANSAFIGTTLEAHLRDLGVTDVVTCGLTTPHCVSTTSRMAANLGFNTVLAHDACAAFASCAQTDWNPDLAPMSAEDIHNAAIAHIHGEFLTARTVESIIADLT</sequence>
<dbReference type="CDD" id="cd01014">
    <property type="entry name" value="nicotinamidase_related"/>
    <property type="match status" value="1"/>
</dbReference>
<reference evidence="4" key="1">
    <citation type="submission" date="2016-11" db="EMBL/GenBank/DDBJ databases">
        <authorList>
            <person name="Varghese N."/>
            <person name="Submissions S."/>
        </authorList>
    </citation>
    <scope>NUCLEOTIDE SEQUENCE [LARGE SCALE GENOMIC DNA]</scope>
    <source>
        <strain evidence="4">DSM 100564</strain>
    </source>
</reference>
<evidence type="ECO:0000256" key="1">
    <source>
        <dbReference type="ARBA" id="ARBA00022801"/>
    </source>
</evidence>
<gene>
    <name evidence="3" type="ORF">SAMN05444000_1448</name>
</gene>
<protein>
    <submittedName>
        <fullName evidence="3">Nicotinamidase-related amidase</fullName>
    </submittedName>
</protein>
<dbReference type="GO" id="GO:0016787">
    <property type="term" value="F:hydrolase activity"/>
    <property type="evidence" value="ECO:0007669"/>
    <property type="project" value="UniProtKB-KW"/>
</dbReference>
<dbReference type="STRING" id="1470563.SAMN05444000_1448"/>
<dbReference type="InterPro" id="IPR000868">
    <property type="entry name" value="Isochorismatase-like_dom"/>
</dbReference>
<keyword evidence="4" id="KW-1185">Reference proteome</keyword>
<keyword evidence="1" id="KW-0378">Hydrolase</keyword>
<dbReference type="InterPro" id="IPR050272">
    <property type="entry name" value="Isochorismatase-like_hydrls"/>
</dbReference>
<feature type="domain" description="Isochorismatase-like" evidence="2">
    <location>
        <begin position="4"/>
        <end position="144"/>
    </location>
</feature>
<dbReference type="InterPro" id="IPR036380">
    <property type="entry name" value="Isochorismatase-like_sf"/>
</dbReference>
<evidence type="ECO:0000259" key="2">
    <source>
        <dbReference type="Pfam" id="PF00857"/>
    </source>
</evidence>
<name>A0A1M6TRZ5_9RHOB</name>